<gene>
    <name evidence="2" type="ORF">LTR77_001542</name>
</gene>
<dbReference type="AlphaFoldDB" id="A0AAV9PQ67"/>
<evidence type="ECO:0000313" key="2">
    <source>
        <dbReference type="EMBL" id="KAK5174462.1"/>
    </source>
</evidence>
<sequence>MPFSRNVFKKPSTWLRMSIVILSAVAAILLGLAYPLTGAGANWVFYADGITQVCVAITFIAAGWSITWSVVALGLAFFGINWHPGVDITLDFIGLGVDVGFAANLMAWIAYVIDTNYLCDEGYPGGYGYKKGCEQGKQLGGYVYSSGALLLLAGCCHLALFVMACKATHVRLAEEKRQALERRGDKARETSDDV</sequence>
<accession>A0AAV9PQ67</accession>
<protein>
    <recommendedName>
        <fullName evidence="4">MARVEL domain-containing protein</fullName>
    </recommendedName>
</protein>
<dbReference type="RefSeq" id="XP_064663131.1">
    <property type="nucleotide sequence ID" value="XM_064798804.1"/>
</dbReference>
<keyword evidence="1" id="KW-0812">Transmembrane</keyword>
<feature type="transmembrane region" description="Helical" evidence="1">
    <location>
        <begin position="92"/>
        <end position="113"/>
    </location>
</feature>
<keyword evidence="1" id="KW-0472">Membrane</keyword>
<name>A0AAV9PQ67_9PEZI</name>
<feature type="transmembrane region" description="Helical" evidence="1">
    <location>
        <begin position="142"/>
        <end position="162"/>
    </location>
</feature>
<proteinExistence type="predicted"/>
<evidence type="ECO:0008006" key="4">
    <source>
        <dbReference type="Google" id="ProtNLM"/>
    </source>
</evidence>
<keyword evidence="1" id="KW-1133">Transmembrane helix</keyword>
<evidence type="ECO:0000313" key="3">
    <source>
        <dbReference type="Proteomes" id="UP001337655"/>
    </source>
</evidence>
<dbReference type="GeneID" id="89922890"/>
<evidence type="ECO:0000256" key="1">
    <source>
        <dbReference type="SAM" id="Phobius"/>
    </source>
</evidence>
<feature type="transmembrane region" description="Helical" evidence="1">
    <location>
        <begin position="49"/>
        <end position="80"/>
    </location>
</feature>
<dbReference type="Proteomes" id="UP001337655">
    <property type="component" value="Unassembled WGS sequence"/>
</dbReference>
<organism evidence="2 3">
    <name type="scientific">Saxophila tyrrhenica</name>
    <dbReference type="NCBI Taxonomy" id="1690608"/>
    <lineage>
        <taxon>Eukaryota</taxon>
        <taxon>Fungi</taxon>
        <taxon>Dikarya</taxon>
        <taxon>Ascomycota</taxon>
        <taxon>Pezizomycotina</taxon>
        <taxon>Dothideomycetes</taxon>
        <taxon>Dothideomycetidae</taxon>
        <taxon>Mycosphaerellales</taxon>
        <taxon>Extremaceae</taxon>
        <taxon>Saxophila</taxon>
    </lineage>
</organism>
<dbReference type="EMBL" id="JAVRRT010000002">
    <property type="protein sequence ID" value="KAK5174462.1"/>
    <property type="molecule type" value="Genomic_DNA"/>
</dbReference>
<reference evidence="2 3" key="1">
    <citation type="submission" date="2023-08" db="EMBL/GenBank/DDBJ databases">
        <title>Black Yeasts Isolated from many extreme environments.</title>
        <authorList>
            <person name="Coleine C."/>
            <person name="Stajich J.E."/>
            <person name="Selbmann L."/>
        </authorList>
    </citation>
    <scope>NUCLEOTIDE SEQUENCE [LARGE SCALE GENOMIC DNA]</scope>
    <source>
        <strain evidence="2 3">CCFEE 5935</strain>
    </source>
</reference>
<keyword evidence="3" id="KW-1185">Reference proteome</keyword>
<comment type="caution">
    <text evidence="2">The sequence shown here is derived from an EMBL/GenBank/DDBJ whole genome shotgun (WGS) entry which is preliminary data.</text>
</comment>